<gene>
    <name evidence="10" type="ORF">COT78_00275</name>
</gene>
<keyword evidence="3" id="KW-0597">Phosphoprotein</keyword>
<feature type="transmembrane region" description="Helical" evidence="8">
    <location>
        <begin position="177"/>
        <end position="199"/>
    </location>
</feature>
<feature type="transmembrane region" description="Helical" evidence="8">
    <location>
        <begin position="42"/>
        <end position="59"/>
    </location>
</feature>
<dbReference type="EMBL" id="PEZW01000002">
    <property type="protein sequence ID" value="PIS08067.1"/>
    <property type="molecule type" value="Genomic_DNA"/>
</dbReference>
<comment type="caution">
    <text evidence="10">The sequence shown here is derived from an EMBL/GenBank/DDBJ whole genome shotgun (WGS) entry which is preliminary data.</text>
</comment>
<comment type="catalytic activity">
    <reaction evidence="1">
        <text>ATP + protein L-histidine = ADP + protein N-phospho-L-histidine.</text>
        <dbReference type="EC" id="2.7.13.3"/>
    </reaction>
</comment>
<feature type="transmembrane region" description="Helical" evidence="8">
    <location>
        <begin position="205"/>
        <end position="224"/>
    </location>
</feature>
<dbReference type="Gene3D" id="3.30.565.10">
    <property type="entry name" value="Histidine kinase-like ATPase, C-terminal domain"/>
    <property type="match status" value="1"/>
</dbReference>
<feature type="transmembrane region" description="Helical" evidence="8">
    <location>
        <begin position="143"/>
        <end position="165"/>
    </location>
</feature>
<evidence type="ECO:0000256" key="8">
    <source>
        <dbReference type="SAM" id="Phobius"/>
    </source>
</evidence>
<evidence type="ECO:0000259" key="9">
    <source>
        <dbReference type="PROSITE" id="PS50109"/>
    </source>
</evidence>
<reference evidence="11" key="1">
    <citation type="submission" date="2017-09" db="EMBL/GenBank/DDBJ databases">
        <title>Depth-based differentiation of microbial function through sediment-hosted aquifers and enrichment of novel symbionts in the deep terrestrial subsurface.</title>
        <authorList>
            <person name="Probst A.J."/>
            <person name="Ladd B."/>
            <person name="Jarett J.K."/>
            <person name="Geller-Mcgrath D.E."/>
            <person name="Sieber C.M.K."/>
            <person name="Emerson J.B."/>
            <person name="Anantharaman K."/>
            <person name="Thomas B.C."/>
            <person name="Malmstrom R."/>
            <person name="Stieglmeier M."/>
            <person name="Klingl A."/>
            <person name="Woyke T."/>
            <person name="Ryan C.M."/>
            <person name="Banfield J.F."/>
        </authorList>
    </citation>
    <scope>NUCLEOTIDE SEQUENCE [LARGE SCALE GENOMIC DNA]</scope>
</reference>
<feature type="transmembrane region" description="Helical" evidence="8">
    <location>
        <begin position="102"/>
        <end position="123"/>
    </location>
</feature>
<dbReference type="SMART" id="SM00387">
    <property type="entry name" value="HATPase_c"/>
    <property type="match status" value="1"/>
</dbReference>
<dbReference type="SUPFAM" id="SSF55874">
    <property type="entry name" value="ATPase domain of HSP90 chaperone/DNA topoisomerase II/histidine kinase"/>
    <property type="match status" value="1"/>
</dbReference>
<dbReference type="AlphaFoldDB" id="A0A2H0W9N0"/>
<evidence type="ECO:0000256" key="1">
    <source>
        <dbReference type="ARBA" id="ARBA00000085"/>
    </source>
</evidence>
<evidence type="ECO:0000313" key="10">
    <source>
        <dbReference type="EMBL" id="PIS08067.1"/>
    </source>
</evidence>
<evidence type="ECO:0000256" key="6">
    <source>
        <dbReference type="ARBA" id="ARBA00023012"/>
    </source>
</evidence>
<protein>
    <recommendedName>
        <fullName evidence="2">histidine kinase</fullName>
        <ecNumber evidence="2">2.7.13.3</ecNumber>
    </recommendedName>
</protein>
<dbReference type="FunFam" id="1.10.287.130:FF:000001">
    <property type="entry name" value="Two-component sensor histidine kinase"/>
    <property type="match status" value="1"/>
</dbReference>
<dbReference type="Pfam" id="PF00512">
    <property type="entry name" value="HisKA"/>
    <property type="match status" value="1"/>
</dbReference>
<accession>A0A2H0W9N0</accession>
<dbReference type="GO" id="GO:0000155">
    <property type="term" value="F:phosphorelay sensor kinase activity"/>
    <property type="evidence" value="ECO:0007669"/>
    <property type="project" value="InterPro"/>
</dbReference>
<keyword evidence="7 8" id="KW-0472">Membrane</keyword>
<dbReference type="Gene3D" id="1.10.287.130">
    <property type="match status" value="1"/>
</dbReference>
<dbReference type="InterPro" id="IPR003594">
    <property type="entry name" value="HATPase_dom"/>
</dbReference>
<dbReference type="CDD" id="cd00082">
    <property type="entry name" value="HisKA"/>
    <property type="match status" value="1"/>
</dbReference>
<dbReference type="InterPro" id="IPR003661">
    <property type="entry name" value="HisK_dim/P_dom"/>
</dbReference>
<organism evidence="10 11">
    <name type="scientific">Candidatus Berkelbacteria bacterium CG10_big_fil_rev_8_21_14_0_10_43_13</name>
    <dbReference type="NCBI Taxonomy" id="1974514"/>
    <lineage>
        <taxon>Bacteria</taxon>
        <taxon>Candidatus Berkelbacteria</taxon>
    </lineage>
</organism>
<dbReference type="PROSITE" id="PS50109">
    <property type="entry name" value="HIS_KIN"/>
    <property type="match status" value="1"/>
</dbReference>
<dbReference type="InterPro" id="IPR036097">
    <property type="entry name" value="HisK_dim/P_sf"/>
</dbReference>
<dbReference type="InterPro" id="IPR004358">
    <property type="entry name" value="Sig_transdc_His_kin-like_C"/>
</dbReference>
<dbReference type="PANTHER" id="PTHR43711">
    <property type="entry name" value="TWO-COMPONENT HISTIDINE KINASE"/>
    <property type="match status" value="1"/>
</dbReference>
<dbReference type="Proteomes" id="UP000231382">
    <property type="component" value="Unassembled WGS sequence"/>
</dbReference>
<feature type="transmembrane region" description="Helical" evidence="8">
    <location>
        <begin position="6"/>
        <end position="30"/>
    </location>
</feature>
<dbReference type="PANTHER" id="PTHR43711:SF31">
    <property type="entry name" value="HISTIDINE KINASE"/>
    <property type="match status" value="1"/>
</dbReference>
<keyword evidence="6" id="KW-0902">Two-component regulatory system</keyword>
<feature type="transmembrane region" description="Helical" evidence="8">
    <location>
        <begin position="261"/>
        <end position="279"/>
    </location>
</feature>
<dbReference type="FunFam" id="3.30.565.10:FF:000006">
    <property type="entry name" value="Sensor histidine kinase WalK"/>
    <property type="match status" value="1"/>
</dbReference>
<feature type="transmembrane region" description="Helical" evidence="8">
    <location>
        <begin position="236"/>
        <end position="255"/>
    </location>
</feature>
<dbReference type="InterPro" id="IPR036890">
    <property type="entry name" value="HATPase_C_sf"/>
</dbReference>
<dbReference type="InterPro" id="IPR050736">
    <property type="entry name" value="Sensor_HK_Regulatory"/>
</dbReference>
<proteinExistence type="predicted"/>
<feature type="transmembrane region" description="Helical" evidence="8">
    <location>
        <begin position="71"/>
        <end position="90"/>
    </location>
</feature>
<evidence type="ECO:0000256" key="3">
    <source>
        <dbReference type="ARBA" id="ARBA00022553"/>
    </source>
</evidence>
<dbReference type="EC" id="2.7.13.3" evidence="2"/>
<dbReference type="CDD" id="cd00075">
    <property type="entry name" value="HATPase"/>
    <property type="match status" value="1"/>
</dbReference>
<evidence type="ECO:0000256" key="7">
    <source>
        <dbReference type="ARBA" id="ARBA00023136"/>
    </source>
</evidence>
<evidence type="ECO:0000313" key="11">
    <source>
        <dbReference type="Proteomes" id="UP000231382"/>
    </source>
</evidence>
<evidence type="ECO:0000256" key="4">
    <source>
        <dbReference type="ARBA" id="ARBA00022679"/>
    </source>
</evidence>
<dbReference type="SMART" id="SM00388">
    <property type="entry name" value="HisKA"/>
    <property type="match status" value="1"/>
</dbReference>
<keyword evidence="5" id="KW-0418">Kinase</keyword>
<dbReference type="InterPro" id="IPR005467">
    <property type="entry name" value="His_kinase_dom"/>
</dbReference>
<keyword evidence="8" id="KW-0812">Transmembrane</keyword>
<dbReference type="SUPFAM" id="SSF47384">
    <property type="entry name" value="Homodimeric domain of signal transducing histidine kinase"/>
    <property type="match status" value="1"/>
</dbReference>
<keyword evidence="4" id="KW-0808">Transferase</keyword>
<dbReference type="PRINTS" id="PR00344">
    <property type="entry name" value="BCTRLSENSOR"/>
</dbReference>
<name>A0A2H0W9N0_9BACT</name>
<evidence type="ECO:0000256" key="5">
    <source>
        <dbReference type="ARBA" id="ARBA00022777"/>
    </source>
</evidence>
<feature type="domain" description="Histidine kinase" evidence="9">
    <location>
        <begin position="319"/>
        <end position="540"/>
    </location>
</feature>
<sequence>MDYNLSILLITKVLLVVLAGLTVLLMVWVFLADPKNKVNRTFALMALAFSYWWIGGYFFSFNKDLAFSLWYGRSLLAVVSLSFGLLYYYVTIFPFEKRYKWLDSTMLVLTLFNTILPVTGDLIVKGVRFTALGNNPVFGRAQILFYLWIGIAMVTIVTIIAKKYFQTPKEVLSKSQFLIFGFLIFLGMNLVFNIILPIMRGSIEYWQLGNCSAIFLLGFTAYAITKHHLFNIKVITTEIIVVTLSIVLLVEVFISSSSLQSAIQAIIWLLATFGGYQLIKSVKIEIKQREDLAKLAKELELANEHLKDIDKLKDDFLSMASHELNTPIAAIEGYLSMILQEGMGGKIPDKAREYLETVFTSSQRLANLVRDLLNVSRIESGRIHIIYEQKQTTEIIDQAMMEVASKAREAKHTMTFEKPKKSLPLTWFDVTRVTEILINMLGNSIKYTPDGGKIVIRAVADDQKIVVSVEDNGKGIPKGRGEGVFDKFTQVDVMKDEVKGTGLGMYIAKKFIELMNGKIWFQSDGEGKGTTFYFSLPVLKQKPADPHEGEGAVLH</sequence>
<evidence type="ECO:0000256" key="2">
    <source>
        <dbReference type="ARBA" id="ARBA00012438"/>
    </source>
</evidence>
<keyword evidence="8" id="KW-1133">Transmembrane helix</keyword>
<dbReference type="Pfam" id="PF02518">
    <property type="entry name" value="HATPase_c"/>
    <property type="match status" value="1"/>
</dbReference>